<protein>
    <recommendedName>
        <fullName evidence="1">CRISPR system ring nuclease SSO2081-like domain-containing protein</fullName>
    </recommendedName>
</protein>
<evidence type="ECO:0000313" key="3">
    <source>
        <dbReference type="Proteomes" id="UP000243937"/>
    </source>
</evidence>
<organism evidence="2 3">
    <name type="scientific">Oceanisphaera profunda</name>
    <dbReference type="NCBI Taxonomy" id="1416627"/>
    <lineage>
        <taxon>Bacteria</taxon>
        <taxon>Pseudomonadati</taxon>
        <taxon>Pseudomonadota</taxon>
        <taxon>Gammaproteobacteria</taxon>
        <taxon>Aeromonadales</taxon>
        <taxon>Aeromonadaceae</taxon>
        <taxon>Oceanisphaera</taxon>
    </lineage>
</organism>
<reference evidence="2 3" key="1">
    <citation type="journal article" date="2014" name="Int. J. Syst. Evol. Microbiol.">
        <title>Oceanisphaera profunda sp. nov., a marine bacterium isolated from deep-sea sediment, and emended description of the genus Oceanisphaera.</title>
        <authorList>
            <person name="Xu Z."/>
            <person name="Zhang X.Y."/>
            <person name="Su H.N."/>
            <person name="Yu Z.C."/>
            <person name="Liu C."/>
            <person name="Li H."/>
            <person name="Chen X.L."/>
            <person name="Song X.Y."/>
            <person name="Xie B.B."/>
            <person name="Qin Q.L."/>
            <person name="Zhou B.C."/>
            <person name="Shi M."/>
            <person name="Huang Y."/>
            <person name="Zhang Y.Z."/>
        </authorList>
    </citation>
    <scope>NUCLEOTIDE SEQUENCE [LARGE SCALE GENOMIC DNA]</scope>
    <source>
        <strain evidence="2 3">SM1222</strain>
    </source>
</reference>
<dbReference type="AlphaFoldDB" id="A0A1Y0D8B5"/>
<keyword evidence="3" id="KW-1185">Reference proteome</keyword>
<dbReference type="InterPro" id="IPR019092">
    <property type="entry name" value="SSO2081-like_dom"/>
</dbReference>
<gene>
    <name evidence="2" type="ORF">CBP31_13015</name>
</gene>
<accession>A0A1Y0D8B5</accession>
<feature type="domain" description="CRISPR system ring nuclease SSO2081-like" evidence="1">
    <location>
        <begin position="4"/>
        <end position="88"/>
    </location>
</feature>
<sequence length="313" mass="36015">MWPPQDTLSHILVDAEYEGNRQFFYPTPETCLIPAFVKKGEAPRDIDAKLANVELANIPFLALRDLVPGKYLEANSVDFGRLVADVQKYRQADDYVIIINIPERTVSLLDQTVDFSKDTLSLAYLLMMALAKKNKNLGEIKNNDYFIKPNEDAPRKEYELHTHEAAISFINSYLLIDKQLPKNNPHAINNQNFINLRDQVLSLIASDEKDEKLKQEQPKDRIDEYFNKQLNLEEVVGKKYQFLEALLKNNGMTSKYMDTRRNALKNRMSLEFGEHILKEIMPNGSLNAKGNEENTKKQGLPLDADRIEIIFPQ</sequence>
<dbReference type="KEGG" id="opf:CBP31_13015"/>
<dbReference type="Pfam" id="PF09623">
    <property type="entry name" value="Cas_NE0113"/>
    <property type="match status" value="1"/>
</dbReference>
<proteinExistence type="predicted"/>
<dbReference type="Proteomes" id="UP000243937">
    <property type="component" value="Chromosome"/>
</dbReference>
<name>A0A1Y0D8B5_9GAMM</name>
<dbReference type="EMBL" id="CP021377">
    <property type="protein sequence ID" value="ART83427.1"/>
    <property type="molecule type" value="Genomic_DNA"/>
</dbReference>
<evidence type="ECO:0000313" key="2">
    <source>
        <dbReference type="EMBL" id="ART83427.1"/>
    </source>
</evidence>
<evidence type="ECO:0000259" key="1">
    <source>
        <dbReference type="Pfam" id="PF09623"/>
    </source>
</evidence>